<name>A0A285J3G5_9ACTN</name>
<evidence type="ECO:0000313" key="2">
    <source>
        <dbReference type="EMBL" id="SNY54875.1"/>
    </source>
</evidence>
<dbReference type="Proteomes" id="UP000219612">
    <property type="component" value="Unassembled WGS sequence"/>
</dbReference>
<protein>
    <submittedName>
        <fullName evidence="2">Anti-anti-sigma factor</fullName>
    </submittedName>
</protein>
<dbReference type="Pfam" id="PF01740">
    <property type="entry name" value="STAS"/>
    <property type="match status" value="1"/>
</dbReference>
<sequence>MNGPFTMSKHDSGDGIVRIVLGGEVDADVSNALTMMLLNAVEQGGVSVLLIDLERLGLITAAGIRSLLEGRQAALSRGLAYGVVNADGLVRATLIAGGASGLLSPHLAPTGHGA</sequence>
<evidence type="ECO:0000313" key="3">
    <source>
        <dbReference type="Proteomes" id="UP000219612"/>
    </source>
</evidence>
<dbReference type="InterPro" id="IPR036513">
    <property type="entry name" value="STAS_dom_sf"/>
</dbReference>
<feature type="domain" description="STAS" evidence="1">
    <location>
        <begin position="14"/>
        <end position="114"/>
    </location>
</feature>
<keyword evidence="3" id="KW-1185">Reference proteome</keyword>
<dbReference type="InterPro" id="IPR002645">
    <property type="entry name" value="STAS_dom"/>
</dbReference>
<dbReference type="Gene3D" id="3.30.750.24">
    <property type="entry name" value="STAS domain"/>
    <property type="match status" value="1"/>
</dbReference>
<dbReference type="RefSeq" id="WP_097323659.1">
    <property type="nucleotide sequence ID" value="NZ_OBDY01000015.1"/>
</dbReference>
<dbReference type="OrthoDB" id="3296086at2"/>
<dbReference type="PROSITE" id="PS50801">
    <property type="entry name" value="STAS"/>
    <property type="match status" value="1"/>
</dbReference>
<accession>A0A285J3G5</accession>
<organism evidence="2 3">
    <name type="scientific">Paractinoplanes atraurantiacus</name>
    <dbReference type="NCBI Taxonomy" id="1036182"/>
    <lineage>
        <taxon>Bacteria</taxon>
        <taxon>Bacillati</taxon>
        <taxon>Actinomycetota</taxon>
        <taxon>Actinomycetes</taxon>
        <taxon>Micromonosporales</taxon>
        <taxon>Micromonosporaceae</taxon>
        <taxon>Paractinoplanes</taxon>
    </lineage>
</organism>
<dbReference type="AlphaFoldDB" id="A0A285J3G5"/>
<dbReference type="EMBL" id="OBDY01000015">
    <property type="protein sequence ID" value="SNY54875.1"/>
    <property type="molecule type" value="Genomic_DNA"/>
</dbReference>
<gene>
    <name evidence="2" type="ORF">SAMN05421748_115179</name>
</gene>
<reference evidence="2 3" key="1">
    <citation type="submission" date="2017-09" db="EMBL/GenBank/DDBJ databases">
        <authorList>
            <person name="Ehlers B."/>
            <person name="Leendertz F.H."/>
        </authorList>
    </citation>
    <scope>NUCLEOTIDE SEQUENCE [LARGE SCALE GENOMIC DNA]</scope>
    <source>
        <strain evidence="2 3">CGMCC 4.6857</strain>
    </source>
</reference>
<dbReference type="SUPFAM" id="SSF52091">
    <property type="entry name" value="SpoIIaa-like"/>
    <property type="match status" value="1"/>
</dbReference>
<evidence type="ECO:0000259" key="1">
    <source>
        <dbReference type="PROSITE" id="PS50801"/>
    </source>
</evidence>
<proteinExistence type="predicted"/>